<feature type="transmembrane region" description="Helical" evidence="6">
    <location>
        <begin position="122"/>
        <end position="139"/>
    </location>
</feature>
<gene>
    <name evidence="7" type="ORF">H8E19_11565</name>
</gene>
<proteinExistence type="predicted"/>
<dbReference type="CDD" id="cd06579">
    <property type="entry name" value="TM_PBP1_transp_AraH_like"/>
    <property type="match status" value="1"/>
</dbReference>
<keyword evidence="2" id="KW-1003">Cell membrane</keyword>
<comment type="subcellular location">
    <subcellularLocation>
        <location evidence="1">Cell membrane</location>
        <topology evidence="1">Multi-pass membrane protein</topology>
    </subcellularLocation>
</comment>
<dbReference type="Proteomes" id="UP000650524">
    <property type="component" value="Unassembled WGS sequence"/>
</dbReference>
<keyword evidence="4 6" id="KW-1133">Transmembrane helix</keyword>
<evidence type="ECO:0000256" key="6">
    <source>
        <dbReference type="SAM" id="Phobius"/>
    </source>
</evidence>
<evidence type="ECO:0000256" key="4">
    <source>
        <dbReference type="ARBA" id="ARBA00022989"/>
    </source>
</evidence>
<feature type="transmembrane region" description="Helical" evidence="6">
    <location>
        <begin position="291"/>
        <end position="310"/>
    </location>
</feature>
<accession>A0A8J6N127</accession>
<keyword evidence="3 6" id="KW-0812">Transmembrane</keyword>
<comment type="caution">
    <text evidence="7">The sequence shown here is derived from an EMBL/GenBank/DDBJ whole genome shotgun (WGS) entry which is preliminary data.</text>
</comment>
<name>A0A8J6N127_9DELT</name>
<evidence type="ECO:0000256" key="3">
    <source>
        <dbReference type="ARBA" id="ARBA00022692"/>
    </source>
</evidence>
<feature type="transmembrane region" description="Helical" evidence="6">
    <location>
        <begin position="69"/>
        <end position="86"/>
    </location>
</feature>
<feature type="transmembrane region" description="Helical" evidence="6">
    <location>
        <begin position="44"/>
        <end position="62"/>
    </location>
</feature>
<feature type="transmembrane region" description="Helical" evidence="6">
    <location>
        <begin position="209"/>
        <end position="230"/>
    </location>
</feature>
<dbReference type="GO" id="GO:0005886">
    <property type="term" value="C:plasma membrane"/>
    <property type="evidence" value="ECO:0007669"/>
    <property type="project" value="UniProtKB-SubCell"/>
</dbReference>
<evidence type="ECO:0000313" key="8">
    <source>
        <dbReference type="Proteomes" id="UP000650524"/>
    </source>
</evidence>
<feature type="transmembrane region" description="Helical" evidence="6">
    <location>
        <begin position="236"/>
        <end position="259"/>
    </location>
</feature>
<dbReference type="EMBL" id="JACNJD010000252">
    <property type="protein sequence ID" value="MBC8178032.1"/>
    <property type="molecule type" value="Genomic_DNA"/>
</dbReference>
<reference evidence="7 8" key="1">
    <citation type="submission" date="2020-08" db="EMBL/GenBank/DDBJ databases">
        <title>Bridging the membrane lipid divide: bacteria of the FCB group superphylum have the potential to synthesize archaeal ether lipids.</title>
        <authorList>
            <person name="Villanueva L."/>
            <person name="Von Meijenfeldt F.A.B."/>
            <person name="Westbye A.B."/>
            <person name="Yadav S."/>
            <person name="Hopmans E.C."/>
            <person name="Dutilh B.E."/>
            <person name="Sinninghe Damste J.S."/>
        </authorList>
    </citation>
    <scope>NUCLEOTIDE SEQUENCE [LARGE SCALE GENOMIC DNA]</scope>
    <source>
        <strain evidence="7">NIOZ-UU27</strain>
    </source>
</reference>
<organism evidence="7 8">
    <name type="scientific">Candidatus Desulfacyla euxinica</name>
    <dbReference type="NCBI Taxonomy" id="2841693"/>
    <lineage>
        <taxon>Bacteria</taxon>
        <taxon>Deltaproteobacteria</taxon>
        <taxon>Candidatus Desulfacyla</taxon>
    </lineage>
</organism>
<evidence type="ECO:0000256" key="1">
    <source>
        <dbReference type="ARBA" id="ARBA00004651"/>
    </source>
</evidence>
<evidence type="ECO:0000313" key="7">
    <source>
        <dbReference type="EMBL" id="MBC8178032.1"/>
    </source>
</evidence>
<evidence type="ECO:0000256" key="2">
    <source>
        <dbReference type="ARBA" id="ARBA00022475"/>
    </source>
</evidence>
<protein>
    <submittedName>
        <fullName evidence="7">ABC transporter permease</fullName>
    </submittedName>
</protein>
<dbReference type="AlphaFoldDB" id="A0A8J6N127"/>
<feature type="transmembrane region" description="Helical" evidence="6">
    <location>
        <begin position="159"/>
        <end position="180"/>
    </location>
</feature>
<dbReference type="PANTHER" id="PTHR32196">
    <property type="entry name" value="ABC TRANSPORTER PERMEASE PROTEIN YPHD-RELATED-RELATED"/>
    <property type="match status" value="1"/>
</dbReference>
<feature type="transmembrane region" description="Helical" evidence="6">
    <location>
        <begin position="266"/>
        <end position="285"/>
    </location>
</feature>
<sequence>MQKQPITPKGIINNYGATFAFIIAIIFFSFASQGFFSGQNLQNILVQSTSLGICAFGLTFVLITGEIDLSYGGVIGLVGAVLAGMLKDGHSIGLVTVVCLAIGLGTGLLNAILIVVLNLPSFLASVAVMFICMGAERIYNQGVTTWIRDPSVLSIVQGSVGPVPLPVLYLFALFFICWFLQTQTKAGQYVRALGENISAVKEVGIRASLLKSGVFVFAGLIFAFAGYIEILRIGGAVMYAGSHLLLSVLAACFLGTATFKAGKANFPGTLIGAFFLYTLLSGFTALGMKFYLVPFAQGLILIISVAISSARRGKIEQVQF</sequence>
<dbReference type="Pfam" id="PF02653">
    <property type="entry name" value="BPD_transp_2"/>
    <property type="match status" value="1"/>
</dbReference>
<keyword evidence="5 6" id="KW-0472">Membrane</keyword>
<feature type="transmembrane region" description="Helical" evidence="6">
    <location>
        <begin position="12"/>
        <end position="32"/>
    </location>
</feature>
<feature type="transmembrane region" description="Helical" evidence="6">
    <location>
        <begin position="92"/>
        <end position="115"/>
    </location>
</feature>
<dbReference type="PANTHER" id="PTHR32196:SF72">
    <property type="entry name" value="RIBOSE IMPORT PERMEASE PROTEIN RBSC"/>
    <property type="match status" value="1"/>
</dbReference>
<evidence type="ECO:0000256" key="5">
    <source>
        <dbReference type="ARBA" id="ARBA00023136"/>
    </source>
</evidence>
<dbReference type="InterPro" id="IPR001851">
    <property type="entry name" value="ABC_transp_permease"/>
</dbReference>
<dbReference type="GO" id="GO:0022857">
    <property type="term" value="F:transmembrane transporter activity"/>
    <property type="evidence" value="ECO:0007669"/>
    <property type="project" value="InterPro"/>
</dbReference>